<feature type="transmembrane region" description="Helical" evidence="1">
    <location>
        <begin position="43"/>
        <end position="65"/>
    </location>
</feature>
<keyword evidence="1" id="KW-0812">Transmembrane</keyword>
<protein>
    <submittedName>
        <fullName evidence="2">Uncharacterized protein</fullName>
    </submittedName>
</protein>
<keyword evidence="1" id="KW-0472">Membrane</keyword>
<reference evidence="2" key="1">
    <citation type="submission" date="2023-03" db="UniProtKB">
        <authorList>
            <consortium name="EnsemblPlants"/>
        </authorList>
    </citation>
    <scope>IDENTIFICATION</scope>
</reference>
<organism evidence="2">
    <name type="scientific">Cucumis melo</name>
    <name type="common">Muskmelon</name>
    <dbReference type="NCBI Taxonomy" id="3656"/>
    <lineage>
        <taxon>Eukaryota</taxon>
        <taxon>Viridiplantae</taxon>
        <taxon>Streptophyta</taxon>
        <taxon>Embryophyta</taxon>
        <taxon>Tracheophyta</taxon>
        <taxon>Spermatophyta</taxon>
        <taxon>Magnoliopsida</taxon>
        <taxon>eudicotyledons</taxon>
        <taxon>Gunneridae</taxon>
        <taxon>Pentapetalae</taxon>
        <taxon>rosids</taxon>
        <taxon>fabids</taxon>
        <taxon>Cucurbitales</taxon>
        <taxon>Cucurbitaceae</taxon>
        <taxon>Benincaseae</taxon>
        <taxon>Cucumis</taxon>
    </lineage>
</organism>
<keyword evidence="1" id="KW-1133">Transmembrane helix</keyword>
<sequence>MGGSIFLQKKKKISLLLISSRSFIFSLPIFSSSSRLHQTLASSALHLLASSSSHLISLLSLFLFLMQRSKVKGNWIPTEIYWRKCHVKNKDIWKFLNGIYIKKRSWSLEVINTSMESTNSKTTKYW</sequence>
<dbReference type="Gramene" id="MELO3C033603.2.1">
    <property type="protein sequence ID" value="MELO3C033603.2.1"/>
    <property type="gene ID" value="MELO3C033603.2"/>
</dbReference>
<proteinExistence type="predicted"/>
<evidence type="ECO:0000256" key="1">
    <source>
        <dbReference type="SAM" id="Phobius"/>
    </source>
</evidence>
<feature type="transmembrane region" description="Helical" evidence="1">
    <location>
        <begin position="12"/>
        <end position="31"/>
    </location>
</feature>
<dbReference type="AlphaFoldDB" id="A0A9I9EH01"/>
<name>A0A9I9EH01_CUCME</name>
<evidence type="ECO:0000313" key="2">
    <source>
        <dbReference type="EnsemblPlants" id="MELO3C033603.2.1"/>
    </source>
</evidence>
<accession>A0A9I9EH01</accession>
<dbReference type="EnsemblPlants" id="MELO3C033603.2.1">
    <property type="protein sequence ID" value="MELO3C033603.2.1"/>
    <property type="gene ID" value="MELO3C033603.2"/>
</dbReference>